<feature type="region of interest" description="Disordered" evidence="1">
    <location>
        <begin position="122"/>
        <end position="227"/>
    </location>
</feature>
<evidence type="ECO:0000313" key="4">
    <source>
        <dbReference type="Proteomes" id="UP001183607"/>
    </source>
</evidence>
<dbReference type="AlphaFoldDB" id="A0ABD5EDL2"/>
<dbReference type="InterPro" id="IPR045925">
    <property type="entry name" value="DUF6344"/>
</dbReference>
<evidence type="ECO:0000256" key="2">
    <source>
        <dbReference type="SAM" id="SignalP"/>
    </source>
</evidence>
<feature type="signal peptide" evidence="2">
    <location>
        <begin position="1"/>
        <end position="33"/>
    </location>
</feature>
<feature type="compositionally biased region" description="Polar residues" evidence="1">
    <location>
        <begin position="209"/>
        <end position="227"/>
    </location>
</feature>
<dbReference type="EMBL" id="JAVRER010000065">
    <property type="protein sequence ID" value="MDT0419153.1"/>
    <property type="molecule type" value="Genomic_DNA"/>
</dbReference>
<keyword evidence="2" id="KW-0732">Signal</keyword>
<sequence>MAAQTFSTLWKALVGAFLALFAFLGLAAVPAQAAAPATPAPQPRELPCEENGPQGFAVATAVFGPPLVQGRSLPPTMKQRIRAEQHGSSPSCRQLVIPLDHPYTTGAAPALPAARAALGTPRTAAAVSPATATEHTTAGTPEPAADALAHPLPAARPAEPTPETDPAPFARGIPGPADALDAALPRSADAPLTLPGIPAAREHRHGAQAHTSSTASRETAPLITSAS</sequence>
<feature type="compositionally biased region" description="Low complexity" evidence="1">
    <location>
        <begin position="166"/>
        <end position="192"/>
    </location>
</feature>
<evidence type="ECO:0000313" key="3">
    <source>
        <dbReference type="EMBL" id="MDT0419153.1"/>
    </source>
</evidence>
<feature type="chain" id="PRO_5044857257" evidence="2">
    <location>
        <begin position="34"/>
        <end position="227"/>
    </location>
</feature>
<feature type="compositionally biased region" description="Low complexity" evidence="1">
    <location>
        <begin position="141"/>
        <end position="158"/>
    </location>
</feature>
<dbReference type="Proteomes" id="UP001183607">
    <property type="component" value="Unassembled WGS sequence"/>
</dbReference>
<name>A0ABD5EDL2_9ACTN</name>
<accession>A0ABD5EDL2</accession>
<dbReference type="RefSeq" id="WP_311677637.1">
    <property type="nucleotide sequence ID" value="NZ_JAVRER010000065.1"/>
</dbReference>
<organism evidence="3 4">
    <name type="scientific">Streptomyces evansiae</name>
    <dbReference type="NCBI Taxonomy" id="3075535"/>
    <lineage>
        <taxon>Bacteria</taxon>
        <taxon>Bacillati</taxon>
        <taxon>Actinomycetota</taxon>
        <taxon>Actinomycetes</taxon>
        <taxon>Kitasatosporales</taxon>
        <taxon>Streptomycetaceae</taxon>
        <taxon>Streptomyces</taxon>
    </lineage>
</organism>
<evidence type="ECO:0000256" key="1">
    <source>
        <dbReference type="SAM" id="MobiDB-lite"/>
    </source>
</evidence>
<dbReference type="Pfam" id="PF19871">
    <property type="entry name" value="DUF6344"/>
    <property type="match status" value="1"/>
</dbReference>
<reference evidence="4" key="1">
    <citation type="submission" date="2023-07" db="EMBL/GenBank/DDBJ databases">
        <title>30 novel species of actinomycetes from the DSMZ collection.</title>
        <authorList>
            <person name="Nouioui I."/>
        </authorList>
    </citation>
    <scope>NUCLEOTIDE SEQUENCE [LARGE SCALE GENOMIC DNA]</scope>
    <source>
        <strain evidence="4">DSM 41982</strain>
    </source>
</reference>
<proteinExistence type="predicted"/>
<gene>
    <name evidence="3" type="ORF">RM574_27095</name>
</gene>
<comment type="caution">
    <text evidence="3">The sequence shown here is derived from an EMBL/GenBank/DDBJ whole genome shotgun (WGS) entry which is preliminary data.</text>
</comment>
<feature type="compositionally biased region" description="Polar residues" evidence="1">
    <location>
        <begin position="130"/>
        <end position="139"/>
    </location>
</feature>
<protein>
    <submittedName>
        <fullName evidence="3">DUF6344 domain-containing protein</fullName>
    </submittedName>
</protein>